<keyword evidence="16" id="KW-0238">DNA-binding</keyword>
<evidence type="ECO:0000256" key="4">
    <source>
        <dbReference type="ARBA" id="ARBA00022670"/>
    </source>
</evidence>
<dbReference type="PROSITE" id="PS00028">
    <property type="entry name" value="ZINC_FINGER_C2H2_1"/>
    <property type="match status" value="3"/>
</dbReference>
<feature type="domain" description="Reverse transcriptase" evidence="25">
    <location>
        <begin position="381"/>
        <end position="558"/>
    </location>
</feature>
<dbReference type="GO" id="GO:0008233">
    <property type="term" value="F:peptidase activity"/>
    <property type="evidence" value="ECO:0007669"/>
    <property type="project" value="UniProtKB-KW"/>
</dbReference>
<dbReference type="FunFam" id="3.30.160.60:FF:000014">
    <property type="entry name" value="Transcription factor Sp3"/>
    <property type="match status" value="1"/>
</dbReference>
<name>A0AAD7T9I2_9TELE</name>
<keyword evidence="8" id="KW-0479">Metal-binding</keyword>
<dbReference type="PANTHER" id="PTHR37984">
    <property type="entry name" value="PROTEIN CBG26694"/>
    <property type="match status" value="1"/>
</dbReference>
<dbReference type="InterPro" id="IPR050951">
    <property type="entry name" value="Retrovirus_Pol_polyprotein"/>
</dbReference>
<evidence type="ECO:0000256" key="8">
    <source>
        <dbReference type="ARBA" id="ARBA00022723"/>
    </source>
</evidence>
<evidence type="ECO:0000256" key="5">
    <source>
        <dbReference type="ARBA" id="ARBA00022679"/>
    </source>
</evidence>
<keyword evidence="18" id="KW-0539">Nucleus</keyword>
<dbReference type="InterPro" id="IPR000477">
    <property type="entry name" value="RT_dom"/>
</dbReference>
<comment type="similarity">
    <text evidence="20">Belongs to the Sp1 C2H2-type zinc-finger protein family.</text>
</comment>
<organism evidence="26 27">
    <name type="scientific">Aldrovandia affinis</name>
    <dbReference type="NCBI Taxonomy" id="143900"/>
    <lineage>
        <taxon>Eukaryota</taxon>
        <taxon>Metazoa</taxon>
        <taxon>Chordata</taxon>
        <taxon>Craniata</taxon>
        <taxon>Vertebrata</taxon>
        <taxon>Euteleostomi</taxon>
        <taxon>Actinopterygii</taxon>
        <taxon>Neopterygii</taxon>
        <taxon>Teleostei</taxon>
        <taxon>Notacanthiformes</taxon>
        <taxon>Halosauridae</taxon>
        <taxon>Aldrovandia</taxon>
    </lineage>
</organism>
<evidence type="ECO:0000256" key="1">
    <source>
        <dbReference type="ARBA" id="ARBA00004123"/>
    </source>
</evidence>
<gene>
    <name evidence="26" type="ORF">AAFF_G00327520</name>
</gene>
<dbReference type="GO" id="GO:0008270">
    <property type="term" value="F:zinc ion binding"/>
    <property type="evidence" value="ECO:0007669"/>
    <property type="project" value="UniProtKB-KW"/>
</dbReference>
<keyword evidence="12" id="KW-0378">Hydrolase</keyword>
<keyword evidence="23" id="KW-0472">Membrane</keyword>
<feature type="region of interest" description="Disordered" evidence="22">
    <location>
        <begin position="701"/>
        <end position="740"/>
    </location>
</feature>
<keyword evidence="14" id="KW-0695">RNA-directed DNA polymerase</keyword>
<dbReference type="FunFam" id="3.10.10.10:FF:000007">
    <property type="entry name" value="Retrovirus-related Pol polyprotein from transposon 17.6-like Protein"/>
    <property type="match status" value="1"/>
</dbReference>
<evidence type="ECO:0000256" key="14">
    <source>
        <dbReference type="ARBA" id="ARBA00022918"/>
    </source>
</evidence>
<dbReference type="Pfam" id="PF00096">
    <property type="entry name" value="zf-C2H2"/>
    <property type="match status" value="2"/>
</dbReference>
<dbReference type="GO" id="GO:0003964">
    <property type="term" value="F:RNA-directed DNA polymerase activity"/>
    <property type="evidence" value="ECO:0007669"/>
    <property type="project" value="UniProtKB-KW"/>
</dbReference>
<accession>A0AAD7T9I2</accession>
<dbReference type="GO" id="GO:0004523">
    <property type="term" value="F:RNA-DNA hybrid ribonuclease activity"/>
    <property type="evidence" value="ECO:0007669"/>
    <property type="project" value="UniProtKB-EC"/>
</dbReference>
<evidence type="ECO:0000313" key="27">
    <source>
        <dbReference type="Proteomes" id="UP001221898"/>
    </source>
</evidence>
<dbReference type="GO" id="GO:0035118">
    <property type="term" value="P:embryonic pectoral fin morphogenesis"/>
    <property type="evidence" value="ECO:0007669"/>
    <property type="project" value="UniProtKB-ARBA"/>
</dbReference>
<keyword evidence="7" id="KW-0540">Nuclease</keyword>
<protein>
    <recommendedName>
        <fullName evidence="3">ribonuclease H</fullName>
        <ecNumber evidence="3">3.1.26.4</ecNumber>
    </recommendedName>
</protein>
<dbReference type="GO" id="GO:0006508">
    <property type="term" value="P:proteolysis"/>
    <property type="evidence" value="ECO:0007669"/>
    <property type="project" value="UniProtKB-KW"/>
</dbReference>
<keyword evidence="6" id="KW-0548">Nucleotidyltransferase</keyword>
<evidence type="ECO:0000256" key="6">
    <source>
        <dbReference type="ARBA" id="ARBA00022695"/>
    </source>
</evidence>
<dbReference type="CDD" id="cd01647">
    <property type="entry name" value="RT_LTR"/>
    <property type="match status" value="1"/>
</dbReference>
<dbReference type="GO" id="GO:0003677">
    <property type="term" value="F:DNA binding"/>
    <property type="evidence" value="ECO:0007669"/>
    <property type="project" value="UniProtKB-KW"/>
</dbReference>
<dbReference type="SUPFAM" id="SSF57667">
    <property type="entry name" value="beta-beta-alpha zinc fingers"/>
    <property type="match status" value="2"/>
</dbReference>
<dbReference type="Gene3D" id="3.10.10.10">
    <property type="entry name" value="HIV Type 1 Reverse Transcriptase, subunit A, domain 1"/>
    <property type="match status" value="1"/>
</dbReference>
<feature type="transmembrane region" description="Helical" evidence="23">
    <location>
        <begin position="1494"/>
        <end position="1519"/>
    </location>
</feature>
<dbReference type="InterPro" id="IPR043502">
    <property type="entry name" value="DNA/RNA_pol_sf"/>
</dbReference>
<evidence type="ECO:0000256" key="7">
    <source>
        <dbReference type="ARBA" id="ARBA00022722"/>
    </source>
</evidence>
<keyword evidence="9" id="KW-0677">Repeat</keyword>
<proteinExistence type="inferred from homology"/>
<dbReference type="GO" id="GO:0045743">
    <property type="term" value="P:positive regulation of fibroblast growth factor receptor signaling pathway"/>
    <property type="evidence" value="ECO:0007669"/>
    <property type="project" value="UniProtKB-ARBA"/>
</dbReference>
<evidence type="ECO:0000256" key="20">
    <source>
        <dbReference type="ARBA" id="ARBA00038409"/>
    </source>
</evidence>
<evidence type="ECO:0000256" key="19">
    <source>
        <dbReference type="ARBA" id="ARBA00037677"/>
    </source>
</evidence>
<evidence type="ECO:0000256" key="22">
    <source>
        <dbReference type="SAM" id="MobiDB-lite"/>
    </source>
</evidence>
<evidence type="ECO:0000259" key="25">
    <source>
        <dbReference type="PROSITE" id="PS50878"/>
    </source>
</evidence>
<feature type="domain" description="C2H2-type" evidence="24">
    <location>
        <begin position="1143"/>
        <end position="1166"/>
    </location>
</feature>
<dbReference type="PROSITE" id="PS50157">
    <property type="entry name" value="ZINC_FINGER_C2H2_2"/>
    <property type="match status" value="3"/>
</dbReference>
<dbReference type="Gene3D" id="3.30.160.60">
    <property type="entry name" value="Classic Zinc Finger"/>
    <property type="match status" value="3"/>
</dbReference>
<dbReference type="InterPro" id="IPR036236">
    <property type="entry name" value="Znf_C2H2_sf"/>
</dbReference>
<comment type="similarity">
    <text evidence="2">Belongs to the beta type-B retroviral polymerase family. HERV class-II K(HML-2) pol subfamily.</text>
</comment>
<dbReference type="FunFam" id="3.30.70.270:FF:000164">
    <property type="match status" value="1"/>
</dbReference>
<evidence type="ECO:0000256" key="12">
    <source>
        <dbReference type="ARBA" id="ARBA00022801"/>
    </source>
</evidence>
<dbReference type="InterPro" id="IPR043128">
    <property type="entry name" value="Rev_trsase/Diguanyl_cyclase"/>
</dbReference>
<dbReference type="FunFam" id="3.30.160.60:FF:000026">
    <property type="entry name" value="Transcription factor Sp3"/>
    <property type="match status" value="1"/>
</dbReference>
<comment type="caution">
    <text evidence="26">The sequence shown here is derived from an EMBL/GenBank/DDBJ whole genome shotgun (WGS) entry which is preliminary data.</text>
</comment>
<keyword evidence="17" id="KW-0804">Transcription</keyword>
<dbReference type="GO" id="GO:0005634">
    <property type="term" value="C:nucleus"/>
    <property type="evidence" value="ECO:0007669"/>
    <property type="project" value="UniProtKB-SubCell"/>
</dbReference>
<dbReference type="Proteomes" id="UP001221898">
    <property type="component" value="Unassembled WGS sequence"/>
</dbReference>
<keyword evidence="5" id="KW-0808">Transferase</keyword>
<dbReference type="EMBL" id="JAINUG010000005">
    <property type="protein sequence ID" value="KAJ8416874.1"/>
    <property type="molecule type" value="Genomic_DNA"/>
</dbReference>
<dbReference type="PANTHER" id="PTHR37984:SF5">
    <property type="entry name" value="PROTEIN NYNRIN-LIKE"/>
    <property type="match status" value="1"/>
</dbReference>
<keyword evidence="15" id="KW-0805">Transcription regulation</keyword>
<comment type="function">
    <text evidence="19">Transcription factor which plays a key role in limb development. Positively regulates FGF8 expression in the apical ectodermal ridge (AER) and contributes to limb outgrowth in embryos.</text>
</comment>
<dbReference type="Gene3D" id="3.30.70.270">
    <property type="match status" value="2"/>
</dbReference>
<feature type="domain" description="C2H2-type" evidence="24">
    <location>
        <begin position="1083"/>
        <end position="1112"/>
    </location>
</feature>
<keyword evidence="11 21" id="KW-0863">Zinc-finger</keyword>
<keyword evidence="13" id="KW-0862">Zinc</keyword>
<dbReference type="InterPro" id="IPR013087">
    <property type="entry name" value="Znf_C2H2_type"/>
</dbReference>
<evidence type="ECO:0000256" key="17">
    <source>
        <dbReference type="ARBA" id="ARBA00023163"/>
    </source>
</evidence>
<keyword evidence="23" id="KW-0812">Transmembrane</keyword>
<keyword evidence="23" id="KW-1133">Transmembrane helix</keyword>
<evidence type="ECO:0000256" key="23">
    <source>
        <dbReference type="SAM" id="Phobius"/>
    </source>
</evidence>
<evidence type="ECO:0000256" key="15">
    <source>
        <dbReference type="ARBA" id="ARBA00023015"/>
    </source>
</evidence>
<evidence type="ECO:0000256" key="16">
    <source>
        <dbReference type="ARBA" id="ARBA00023125"/>
    </source>
</evidence>
<evidence type="ECO:0000256" key="13">
    <source>
        <dbReference type="ARBA" id="ARBA00022833"/>
    </source>
</evidence>
<evidence type="ECO:0000256" key="21">
    <source>
        <dbReference type="PROSITE-ProRule" id="PRU00042"/>
    </source>
</evidence>
<comment type="subcellular location">
    <subcellularLocation>
        <location evidence="1">Nucleus</location>
    </subcellularLocation>
</comment>
<evidence type="ECO:0000256" key="9">
    <source>
        <dbReference type="ARBA" id="ARBA00022737"/>
    </source>
</evidence>
<keyword evidence="27" id="KW-1185">Reference proteome</keyword>
<sequence length="1528" mass="167591">MAGNLLDQISLRNCPSSNLTSPFTADDFAVFFEEKIADIRSSFVPSPRSVPSPPSVPSTPSAITPNILPFVTSLVNSSLSSGSAFDTVERSILLSSLAATGICGTALAWIESYLSSRSFQVAWADTQVSTHISACLRDIQSWMDSHHLKLNPGDTLVTSSPCKTNLGVVMDNRLSLSKNITATTLFCYLRTPGTSSTPLLCFQVTSPVGSGSTMVSILPVSALDIRTAKLGPNLEAANGTPIPTFGTRSLTLCFAGQRFPGTLCWRRCPPRSWVLIFSALMGCWWMWVTVSLSTLRPSAHWLVSIAPLTSTRLAAALSPADDVARLLLEFSDITTPTFSASSIKHNVTHFIPTSGPPVHARARRLDPQKLAIAKEEFSSMERLGIIRRSDSPWASPLHLVPKANGGWRPCGDYRRLNDATTPDRYPVPYIQDFSAHLAGAVIFSKVDLIRGYHQVPVHPQDIPKTAVITPFGLFEYLRMPFGLKNAAQTFQRLMDSVLRDLPFLFVYLDDILVASTSKAAHMSHLRLLFAHLQQHGLIVNPAKCQFGVPSIDFLGHHITSAGATPLPLKVKAVLQFPRPTTVKALQEFLGMVNFYHRFIPQASRLMRPLYGALKDKASAFMPTPTSNHSLPRIHVPQDLQSARYVFIRHDAHRNPLQPPYDGPYRVVETGDKTFIIDIGGSMEHISVDRLKTAHLDGERAVELARPPRRGRPPASTTKNPPSGSGPGCQQPIDFRPSQVRESRNRFGRVIRAPARYGKSVFVNSGGDLSRHGSLHAWMSTHHLKLNLGKTELLFLPAKGSPMIDASITMEGSIVIRPFLTQEATQLALVISCLDYCNSLLTLITPYTPARPLRSASSGKLTVPSLRAPGSRSSRSRLFSVLTPRWWNDLPQSDSGQSAFISKVHTSAETLYPRVGMAHPYESWYKSGFHSTISGEVANGTSSWWDVHTNPSSWLEVQNPASSLQTSLHSGTPQAIHSQLSGYNPDFSTLTHSAFSSTGISPTASHLLSTGQHLLTQEGFKTVIPAYTDSPAANAMIAGASTGMGSSSRSSRRYSGRATCDCPNCQEAERLGPAGASLRRKGLHSCHIPGCGKVYGKTSHLKAHLRWHTGERPFVCNWLFCGKRFTRSDELQRHLRTHTGEKRFACPVCNKRFMRSDHLSKHIKTHTMGGGGKKGSDSDTDTILLFPLLSISAPALLSISATFLFSSTLPILAATSTLSSSPHLGLCSGSLVFSLLLHPCSYFYTSLSSPSLHPCSYFHPSLSSPSLHPCSYFYTSLSSPSLHPCSYFYLSLSSPSLHPCSYFYPSLSSPSLHPCSYFYPSLSSPSLHPCSYFYPSLSSPSLHPCSYFYPSLSSPSLHPGSYFYPSLSSPSLHPGSYFYPSLSSPSLYPCSYFYSSLLPWSPLLGCALCSLLSSGLWFLSVGLGQCLSLLLLSPPSFLTPLLLERFCWEGAFAASLLPSVLLPVEDSLLLRVLALCLPWEFESLLLSEEPLSESLLSRFFLCLPLPFFFFCFLFFFSFFFSKRSSFLHK</sequence>
<keyword evidence="4" id="KW-0645">Protease</keyword>
<evidence type="ECO:0000259" key="24">
    <source>
        <dbReference type="PROSITE" id="PS50157"/>
    </source>
</evidence>
<feature type="domain" description="C2H2-type" evidence="24">
    <location>
        <begin position="1113"/>
        <end position="1142"/>
    </location>
</feature>
<evidence type="ECO:0000256" key="3">
    <source>
        <dbReference type="ARBA" id="ARBA00012180"/>
    </source>
</evidence>
<dbReference type="FunFam" id="3.30.160.60:FF:000077">
    <property type="entry name" value="Sp8 transcription factor"/>
    <property type="match status" value="1"/>
</dbReference>
<dbReference type="SUPFAM" id="SSF56672">
    <property type="entry name" value="DNA/RNA polymerases"/>
    <property type="match status" value="1"/>
</dbReference>
<evidence type="ECO:0000256" key="2">
    <source>
        <dbReference type="ARBA" id="ARBA00010879"/>
    </source>
</evidence>
<keyword evidence="10" id="KW-0255">Endonuclease</keyword>
<evidence type="ECO:0000256" key="10">
    <source>
        <dbReference type="ARBA" id="ARBA00022759"/>
    </source>
</evidence>
<reference evidence="26" key="1">
    <citation type="journal article" date="2023" name="Science">
        <title>Genome structures resolve the early diversification of teleost fishes.</title>
        <authorList>
            <person name="Parey E."/>
            <person name="Louis A."/>
            <person name="Montfort J."/>
            <person name="Bouchez O."/>
            <person name="Roques C."/>
            <person name="Iampietro C."/>
            <person name="Lluch J."/>
            <person name="Castinel A."/>
            <person name="Donnadieu C."/>
            <person name="Desvignes T."/>
            <person name="Floi Bucao C."/>
            <person name="Jouanno E."/>
            <person name="Wen M."/>
            <person name="Mejri S."/>
            <person name="Dirks R."/>
            <person name="Jansen H."/>
            <person name="Henkel C."/>
            <person name="Chen W.J."/>
            <person name="Zahm M."/>
            <person name="Cabau C."/>
            <person name="Klopp C."/>
            <person name="Thompson A.W."/>
            <person name="Robinson-Rechavi M."/>
            <person name="Braasch I."/>
            <person name="Lecointre G."/>
            <person name="Bobe J."/>
            <person name="Postlethwait J.H."/>
            <person name="Berthelot C."/>
            <person name="Roest Crollius H."/>
            <person name="Guiguen Y."/>
        </authorList>
    </citation>
    <scope>NUCLEOTIDE SEQUENCE</scope>
    <source>
        <strain evidence="26">NC1722</strain>
    </source>
</reference>
<dbReference type="EC" id="3.1.26.4" evidence="3"/>
<evidence type="ECO:0000256" key="11">
    <source>
        <dbReference type="ARBA" id="ARBA00022771"/>
    </source>
</evidence>
<evidence type="ECO:0000256" key="18">
    <source>
        <dbReference type="ARBA" id="ARBA00023242"/>
    </source>
</evidence>
<dbReference type="SMART" id="SM00355">
    <property type="entry name" value="ZnF_C2H2"/>
    <property type="match status" value="3"/>
</dbReference>
<evidence type="ECO:0000313" key="26">
    <source>
        <dbReference type="EMBL" id="KAJ8416874.1"/>
    </source>
</evidence>
<dbReference type="PROSITE" id="PS50878">
    <property type="entry name" value="RT_POL"/>
    <property type="match status" value="1"/>
</dbReference>
<dbReference type="Pfam" id="PF00078">
    <property type="entry name" value="RVT_1"/>
    <property type="match status" value="1"/>
</dbReference>